<dbReference type="AlphaFoldDB" id="A0A8K0RFH4"/>
<protein>
    <submittedName>
        <fullName evidence="2">Uncharacterized protein</fullName>
    </submittedName>
</protein>
<keyword evidence="3" id="KW-1185">Reference proteome</keyword>
<dbReference type="EMBL" id="JAGMVJ010000002">
    <property type="protein sequence ID" value="KAH7093555.1"/>
    <property type="molecule type" value="Genomic_DNA"/>
</dbReference>
<accession>A0A8K0RFH4</accession>
<reference evidence="2" key="1">
    <citation type="journal article" date="2021" name="Nat. Commun.">
        <title>Genetic determinants of endophytism in the Arabidopsis root mycobiome.</title>
        <authorList>
            <person name="Mesny F."/>
            <person name="Miyauchi S."/>
            <person name="Thiergart T."/>
            <person name="Pickel B."/>
            <person name="Atanasova L."/>
            <person name="Karlsson M."/>
            <person name="Huettel B."/>
            <person name="Barry K.W."/>
            <person name="Haridas S."/>
            <person name="Chen C."/>
            <person name="Bauer D."/>
            <person name="Andreopoulos W."/>
            <person name="Pangilinan J."/>
            <person name="LaButti K."/>
            <person name="Riley R."/>
            <person name="Lipzen A."/>
            <person name="Clum A."/>
            <person name="Drula E."/>
            <person name="Henrissat B."/>
            <person name="Kohler A."/>
            <person name="Grigoriev I.V."/>
            <person name="Martin F.M."/>
            <person name="Hacquard S."/>
        </authorList>
    </citation>
    <scope>NUCLEOTIDE SEQUENCE</scope>
    <source>
        <strain evidence="2">MPI-SDFR-AT-0120</strain>
    </source>
</reference>
<feature type="region of interest" description="Disordered" evidence="1">
    <location>
        <begin position="1"/>
        <end position="23"/>
    </location>
</feature>
<sequence>MAPTTLRELNRSLSPPLEEPDEDATDAEIAQADSIVRSNLAITFQLVPNDIVRTSNIRFIYFDQRHTKFPTVPVDLQLEWYLENYVAMAQEGFVAKQEGQNPKITRAIWFYGVDDHHSFSRQKRAVRANLLGMAYVMANKFPRTICNPETERFVLAFVGAWMSDLIDTGKLETQSFAAREDFVEL</sequence>
<proteinExistence type="predicted"/>
<organism evidence="2 3">
    <name type="scientific">Paraphoma chrysanthemicola</name>
    <dbReference type="NCBI Taxonomy" id="798071"/>
    <lineage>
        <taxon>Eukaryota</taxon>
        <taxon>Fungi</taxon>
        <taxon>Dikarya</taxon>
        <taxon>Ascomycota</taxon>
        <taxon>Pezizomycotina</taxon>
        <taxon>Dothideomycetes</taxon>
        <taxon>Pleosporomycetidae</taxon>
        <taxon>Pleosporales</taxon>
        <taxon>Pleosporineae</taxon>
        <taxon>Phaeosphaeriaceae</taxon>
        <taxon>Paraphoma</taxon>
    </lineage>
</organism>
<evidence type="ECO:0000313" key="3">
    <source>
        <dbReference type="Proteomes" id="UP000813461"/>
    </source>
</evidence>
<evidence type="ECO:0000256" key="1">
    <source>
        <dbReference type="SAM" id="MobiDB-lite"/>
    </source>
</evidence>
<dbReference type="Proteomes" id="UP000813461">
    <property type="component" value="Unassembled WGS sequence"/>
</dbReference>
<evidence type="ECO:0000313" key="2">
    <source>
        <dbReference type="EMBL" id="KAH7093555.1"/>
    </source>
</evidence>
<name>A0A8K0RFH4_9PLEO</name>
<comment type="caution">
    <text evidence="2">The sequence shown here is derived from an EMBL/GenBank/DDBJ whole genome shotgun (WGS) entry which is preliminary data.</text>
</comment>
<dbReference type="OrthoDB" id="3801165at2759"/>
<gene>
    <name evidence="2" type="ORF">FB567DRAFT_587984</name>
</gene>